<dbReference type="EMBL" id="NRSD01000001">
    <property type="protein sequence ID" value="MBK1643124.1"/>
    <property type="molecule type" value="Genomic_DNA"/>
</dbReference>
<dbReference type="AlphaFoldDB" id="A0A9X0WEB0"/>
<evidence type="ECO:0000313" key="4">
    <source>
        <dbReference type="Proteomes" id="UP001138802"/>
    </source>
</evidence>
<dbReference type="Proteomes" id="UP001138802">
    <property type="component" value="Unassembled WGS sequence"/>
</dbReference>
<keyword evidence="4" id="KW-1185">Reference proteome</keyword>
<evidence type="ECO:0000256" key="1">
    <source>
        <dbReference type="ARBA" id="ARBA00006315"/>
    </source>
</evidence>
<evidence type="ECO:0000256" key="2">
    <source>
        <dbReference type="HAMAP-Rule" id="MF_00055"/>
    </source>
</evidence>
<dbReference type="PANTHER" id="PTHR11060">
    <property type="entry name" value="PROTEIN MEMO1"/>
    <property type="match status" value="1"/>
</dbReference>
<organism evidence="3 4">
    <name type="scientific">Thiocapsa imhoffii</name>
    <dbReference type="NCBI Taxonomy" id="382777"/>
    <lineage>
        <taxon>Bacteria</taxon>
        <taxon>Pseudomonadati</taxon>
        <taxon>Pseudomonadota</taxon>
        <taxon>Gammaproteobacteria</taxon>
        <taxon>Chromatiales</taxon>
        <taxon>Chromatiaceae</taxon>
        <taxon>Thiocapsa</taxon>
    </lineage>
</organism>
<dbReference type="NCBIfam" id="TIGR04336">
    <property type="entry name" value="AmmeMemoSam_B"/>
    <property type="match status" value="1"/>
</dbReference>
<dbReference type="PANTHER" id="PTHR11060:SF0">
    <property type="entry name" value="PROTEIN MEMO1"/>
    <property type="match status" value="1"/>
</dbReference>
<evidence type="ECO:0000313" key="3">
    <source>
        <dbReference type="EMBL" id="MBK1643124.1"/>
    </source>
</evidence>
<dbReference type="Pfam" id="PF01875">
    <property type="entry name" value="Memo"/>
    <property type="match status" value="1"/>
</dbReference>
<comment type="similarity">
    <text evidence="1 2">Belongs to the MEMO1 family.</text>
</comment>
<dbReference type="HAMAP" id="MF_00055">
    <property type="entry name" value="MEMO1"/>
    <property type="match status" value="1"/>
</dbReference>
<comment type="caution">
    <text evidence="3">The sequence shown here is derived from an EMBL/GenBank/DDBJ whole genome shotgun (WGS) entry which is preliminary data.</text>
</comment>
<proteinExistence type="inferred from homology"/>
<accession>A0A9X0WEB0</accession>
<dbReference type="CDD" id="cd07361">
    <property type="entry name" value="MEMO_like"/>
    <property type="match status" value="1"/>
</dbReference>
<dbReference type="Gene3D" id="3.40.830.10">
    <property type="entry name" value="LigB-like"/>
    <property type="match status" value="1"/>
</dbReference>
<dbReference type="InterPro" id="IPR002737">
    <property type="entry name" value="MEMO1_fam"/>
</dbReference>
<gene>
    <name evidence="3" type="primary">amrB</name>
    <name evidence="3" type="ORF">CKO25_00330</name>
</gene>
<reference evidence="3 4" key="1">
    <citation type="journal article" date="2020" name="Microorganisms">
        <title>Osmotic Adaptation and Compatible Solute Biosynthesis of Phototrophic Bacteria as Revealed from Genome Analyses.</title>
        <authorList>
            <person name="Imhoff J.F."/>
            <person name="Rahn T."/>
            <person name="Kunzel S."/>
            <person name="Keller A."/>
            <person name="Neulinger S.C."/>
        </authorList>
    </citation>
    <scope>NUCLEOTIDE SEQUENCE [LARGE SCALE GENOMIC DNA]</scope>
    <source>
        <strain evidence="3 4">DSM 21303</strain>
    </source>
</reference>
<dbReference type="RefSeq" id="WP_200385926.1">
    <property type="nucleotide sequence ID" value="NZ_NRSD01000001.1"/>
</dbReference>
<protein>
    <recommendedName>
        <fullName evidence="2">MEMO1 family protein CKO25_00330</fullName>
    </recommendedName>
</protein>
<name>A0A9X0WEB0_9GAMM</name>
<sequence length="261" mass="27833">MRLARHPAVAGTFYPADPQALKQAVAAYLAEVTAAAPPPKALIVPHAGYRYSGPIAARAYATLIPVCKRITRVVLLGPAHRVAIQGLAASRAGQFDTPLGPVSLDRAAIDLALTLPQVVLSDEAHALEHSIEVQLPFLQATLDGFHLVPLVVGDAAPGEVARVLDVLWGGPETLILISSDLSHYLDDATARRRDAATTLAIEQLRPQDIGPDQACGCIPVRALLEVAQRRGLEVRTLDLRHSGDTTGPRERVVGYGAYAFY</sequence>